<dbReference type="InterPro" id="IPR035445">
    <property type="entry name" value="GYF-like_dom_sf"/>
</dbReference>
<gene>
    <name evidence="30" type="ORF">HS088_TW15G00796</name>
</gene>
<dbReference type="InterPro" id="IPR014729">
    <property type="entry name" value="Rossmann-like_a/b/a_fold"/>
</dbReference>
<dbReference type="SMART" id="SM00508">
    <property type="entry name" value="PostSET"/>
    <property type="match status" value="1"/>
</dbReference>
<dbReference type="GO" id="GO:0005524">
    <property type="term" value="F:ATP binding"/>
    <property type="evidence" value="ECO:0007669"/>
    <property type="project" value="UniProtKB-KW"/>
</dbReference>
<keyword evidence="7" id="KW-0963">Cytoplasm</keyword>
<comment type="catalytic activity">
    <reaction evidence="22">
        <text>L-lysyl(4)-[histone H3] + 3 S-adenosyl-L-methionine = N(6),N(6),N(6)-trimethyl-L-lysyl(4)-[histone H3] + 3 S-adenosyl-L-homocysteine + 3 H(+)</text>
        <dbReference type="Rhea" id="RHEA:60260"/>
        <dbReference type="Rhea" id="RHEA-COMP:15537"/>
        <dbReference type="Rhea" id="RHEA-COMP:15547"/>
        <dbReference type="ChEBI" id="CHEBI:15378"/>
        <dbReference type="ChEBI" id="CHEBI:29969"/>
        <dbReference type="ChEBI" id="CHEBI:57856"/>
        <dbReference type="ChEBI" id="CHEBI:59789"/>
        <dbReference type="ChEBI" id="CHEBI:61961"/>
        <dbReference type="EC" id="2.1.1.354"/>
    </reaction>
</comment>
<feature type="compositionally biased region" description="Polar residues" evidence="26">
    <location>
        <begin position="12"/>
        <end position="23"/>
    </location>
</feature>
<keyword evidence="9" id="KW-0489">Methyltransferase</keyword>
<evidence type="ECO:0000259" key="29">
    <source>
        <dbReference type="PROSITE" id="PS50868"/>
    </source>
</evidence>
<dbReference type="Gene3D" id="2.170.270.10">
    <property type="entry name" value="SET domain"/>
    <property type="match status" value="1"/>
</dbReference>
<keyword evidence="14" id="KW-0156">Chromatin regulator</keyword>
<dbReference type="Gene3D" id="3.30.1490.40">
    <property type="match status" value="2"/>
</dbReference>
<evidence type="ECO:0000256" key="20">
    <source>
        <dbReference type="ARBA" id="ARBA00023242"/>
    </source>
</evidence>
<dbReference type="Proteomes" id="UP000593562">
    <property type="component" value="Unassembled WGS sequence"/>
</dbReference>
<dbReference type="EC" id="6.1.1.1" evidence="6"/>
<comment type="catalytic activity">
    <reaction evidence="24">
        <text>tRNA(Tyr) + L-tyrosine + ATP = L-tyrosyl-tRNA(Tyr) + AMP + diphosphate + H(+)</text>
        <dbReference type="Rhea" id="RHEA:10220"/>
        <dbReference type="Rhea" id="RHEA-COMP:9706"/>
        <dbReference type="Rhea" id="RHEA-COMP:9707"/>
        <dbReference type="ChEBI" id="CHEBI:15378"/>
        <dbReference type="ChEBI" id="CHEBI:30616"/>
        <dbReference type="ChEBI" id="CHEBI:33019"/>
        <dbReference type="ChEBI" id="CHEBI:58315"/>
        <dbReference type="ChEBI" id="CHEBI:78442"/>
        <dbReference type="ChEBI" id="CHEBI:78536"/>
        <dbReference type="ChEBI" id="CHEBI:456215"/>
        <dbReference type="EC" id="6.1.1.1"/>
    </reaction>
</comment>
<evidence type="ECO:0000256" key="14">
    <source>
        <dbReference type="ARBA" id="ARBA00022853"/>
    </source>
</evidence>
<dbReference type="PROSITE" id="PS50829">
    <property type="entry name" value="GYF"/>
    <property type="match status" value="1"/>
</dbReference>
<feature type="domain" description="Post-SET" evidence="29">
    <location>
        <begin position="1510"/>
        <end position="1526"/>
    </location>
</feature>
<dbReference type="FunFam" id="3.40.50.620:FF:000085">
    <property type="entry name" value="Tyrosine--tRNA ligase 1 cytoplasmic"/>
    <property type="match status" value="1"/>
</dbReference>
<evidence type="ECO:0000256" key="4">
    <source>
        <dbReference type="ARBA" id="ARBA00005594"/>
    </source>
</evidence>
<evidence type="ECO:0000256" key="5">
    <source>
        <dbReference type="ARBA" id="ARBA00012182"/>
    </source>
</evidence>
<organism evidence="30 31">
    <name type="scientific">Tripterygium wilfordii</name>
    <name type="common">Thunder God vine</name>
    <dbReference type="NCBI Taxonomy" id="458696"/>
    <lineage>
        <taxon>Eukaryota</taxon>
        <taxon>Viridiplantae</taxon>
        <taxon>Streptophyta</taxon>
        <taxon>Embryophyta</taxon>
        <taxon>Tracheophyta</taxon>
        <taxon>Spermatophyta</taxon>
        <taxon>Magnoliopsida</taxon>
        <taxon>eudicotyledons</taxon>
        <taxon>Gunneridae</taxon>
        <taxon>Pentapetalae</taxon>
        <taxon>rosids</taxon>
        <taxon>fabids</taxon>
        <taxon>Celastrales</taxon>
        <taxon>Celastraceae</taxon>
        <taxon>Tripterygium</taxon>
    </lineage>
</organism>
<comment type="similarity">
    <text evidence="4">Belongs to the class-I aminoacyl-tRNA synthetase family.</text>
</comment>
<evidence type="ECO:0000256" key="3">
    <source>
        <dbReference type="ARBA" id="ARBA00004514"/>
    </source>
</evidence>
<evidence type="ECO:0000256" key="13">
    <source>
        <dbReference type="ARBA" id="ARBA00022840"/>
    </source>
</evidence>
<evidence type="ECO:0000256" key="24">
    <source>
        <dbReference type="ARBA" id="ARBA00048248"/>
    </source>
</evidence>
<feature type="domain" description="GYF" evidence="28">
    <location>
        <begin position="544"/>
        <end position="596"/>
    </location>
</feature>
<dbReference type="InterPro" id="IPR003169">
    <property type="entry name" value="GYF"/>
</dbReference>
<dbReference type="InterPro" id="IPR002305">
    <property type="entry name" value="aa-tRNA-synth_Ic"/>
</dbReference>
<proteinExistence type="inferred from homology"/>
<evidence type="ECO:0000256" key="7">
    <source>
        <dbReference type="ARBA" id="ARBA00022490"/>
    </source>
</evidence>
<evidence type="ECO:0000256" key="26">
    <source>
        <dbReference type="SAM" id="MobiDB-lite"/>
    </source>
</evidence>
<comment type="catalytic activity">
    <reaction evidence="25">
        <text>N(6),N(6)-dimethyl-L-lysyl(4)-[histone H3] + S-adenosyl-L-methionine = N(6),N(6),N(6)-trimethyl-L-lysyl(4)-[histone H3] + S-adenosyl-L-homocysteine + H(+)</text>
        <dbReference type="Rhea" id="RHEA:60272"/>
        <dbReference type="Rhea" id="RHEA-COMP:15537"/>
        <dbReference type="Rhea" id="RHEA-COMP:15540"/>
        <dbReference type="ChEBI" id="CHEBI:15378"/>
        <dbReference type="ChEBI" id="CHEBI:57856"/>
        <dbReference type="ChEBI" id="CHEBI:59789"/>
        <dbReference type="ChEBI" id="CHEBI:61961"/>
        <dbReference type="ChEBI" id="CHEBI:61976"/>
    </reaction>
</comment>
<keyword evidence="10" id="KW-0808">Transferase</keyword>
<keyword evidence="16" id="KW-0648">Protein biosynthesis</keyword>
<evidence type="ECO:0000256" key="16">
    <source>
        <dbReference type="ARBA" id="ARBA00022917"/>
    </source>
</evidence>
<evidence type="ECO:0000313" key="31">
    <source>
        <dbReference type="Proteomes" id="UP000593562"/>
    </source>
</evidence>
<evidence type="ECO:0000256" key="23">
    <source>
        <dbReference type="ARBA" id="ARBA00047583"/>
    </source>
</evidence>
<evidence type="ECO:0000256" key="2">
    <source>
        <dbReference type="ARBA" id="ARBA00004123"/>
    </source>
</evidence>
<feature type="compositionally biased region" description="Basic and acidic residues" evidence="26">
    <location>
        <begin position="1143"/>
        <end position="1152"/>
    </location>
</feature>
<dbReference type="PROSITE" id="PS50868">
    <property type="entry name" value="POST_SET"/>
    <property type="match status" value="1"/>
</dbReference>
<evidence type="ECO:0000313" key="30">
    <source>
        <dbReference type="EMBL" id="KAF5735294.1"/>
    </source>
</evidence>
<dbReference type="SMART" id="SM00317">
    <property type="entry name" value="SET"/>
    <property type="match status" value="1"/>
</dbReference>
<dbReference type="InterPro" id="IPR003616">
    <property type="entry name" value="Post-SET_dom"/>
</dbReference>
<dbReference type="GO" id="GO:0003723">
    <property type="term" value="F:RNA binding"/>
    <property type="evidence" value="ECO:0007669"/>
    <property type="project" value="UniProtKB-KW"/>
</dbReference>
<dbReference type="CDD" id="cd19169">
    <property type="entry name" value="SET_SETD1"/>
    <property type="match status" value="1"/>
</dbReference>
<dbReference type="PANTHER" id="PTHR45814:SF2">
    <property type="entry name" value="HISTONE-LYSINE N-METHYLTRANSFERASE SETD1"/>
    <property type="match status" value="1"/>
</dbReference>
<dbReference type="Pfam" id="PF00579">
    <property type="entry name" value="tRNA-synt_1b"/>
    <property type="match status" value="1"/>
</dbReference>
<dbReference type="GO" id="GO:0006418">
    <property type="term" value="P:tRNA aminoacylation for protein translation"/>
    <property type="evidence" value="ECO:0007669"/>
    <property type="project" value="InterPro"/>
</dbReference>
<keyword evidence="13" id="KW-0067">ATP-binding</keyword>
<dbReference type="SUPFAM" id="SSF52374">
    <property type="entry name" value="Nucleotidylyl transferase"/>
    <property type="match status" value="1"/>
</dbReference>
<evidence type="ECO:0000256" key="12">
    <source>
        <dbReference type="ARBA" id="ARBA00022741"/>
    </source>
</evidence>
<keyword evidence="18" id="KW-0030">Aminoacyl-tRNA synthetase</keyword>
<keyword evidence="31" id="KW-1185">Reference proteome</keyword>
<comment type="catalytic activity">
    <reaction evidence="23">
        <text>N(6)-methyl-L-lysyl(4)-[histone H3] + S-adenosyl-L-methionine = N(6),N(6)-dimethyl-L-lysyl(4)-[histone H3] + S-adenosyl-L-homocysteine + H(+)</text>
        <dbReference type="Rhea" id="RHEA:60268"/>
        <dbReference type="Rhea" id="RHEA-COMP:15540"/>
        <dbReference type="Rhea" id="RHEA-COMP:15543"/>
        <dbReference type="ChEBI" id="CHEBI:15378"/>
        <dbReference type="ChEBI" id="CHEBI:57856"/>
        <dbReference type="ChEBI" id="CHEBI:59789"/>
        <dbReference type="ChEBI" id="CHEBI:61929"/>
        <dbReference type="ChEBI" id="CHEBI:61976"/>
    </reaction>
</comment>
<dbReference type="PANTHER" id="PTHR45814">
    <property type="entry name" value="HISTONE-LYSINE N-METHYLTRANSFERASE SETD1"/>
    <property type="match status" value="1"/>
</dbReference>
<feature type="region of interest" description="Disordered" evidence="26">
    <location>
        <begin position="1143"/>
        <end position="1164"/>
    </location>
</feature>
<evidence type="ECO:0000256" key="25">
    <source>
        <dbReference type="ARBA" id="ARBA00049129"/>
    </source>
</evidence>
<dbReference type="FunFam" id="3.40.50.620:FF:000103">
    <property type="entry name" value="tyrosine--tRNA ligase 1, cytoplasmic"/>
    <property type="match status" value="1"/>
</dbReference>
<dbReference type="NCBIfam" id="NF006330">
    <property type="entry name" value="PRK08560.1"/>
    <property type="match status" value="1"/>
</dbReference>
<dbReference type="EC" id="2.1.1.354" evidence="5"/>
<feature type="domain" description="SET" evidence="27">
    <location>
        <begin position="1387"/>
        <end position="1504"/>
    </location>
</feature>
<feature type="region of interest" description="Disordered" evidence="26">
    <location>
        <begin position="1"/>
        <end position="26"/>
    </location>
</feature>
<dbReference type="FunCoup" id="A0A7J7CMK7">
    <property type="interactions" value="33"/>
</dbReference>
<comment type="caution">
    <text evidence="30">The sequence shown here is derived from an EMBL/GenBank/DDBJ whole genome shotgun (WGS) entry which is preliminary data.</text>
</comment>
<dbReference type="GO" id="GO:0032259">
    <property type="term" value="P:methylation"/>
    <property type="evidence" value="ECO:0007669"/>
    <property type="project" value="UniProtKB-KW"/>
</dbReference>
<dbReference type="GO" id="GO:0140999">
    <property type="term" value="F:histone H3K4 trimethyltransferase activity"/>
    <property type="evidence" value="ECO:0007669"/>
    <property type="project" value="UniProtKB-EC"/>
</dbReference>
<keyword evidence="20" id="KW-0539">Nucleus</keyword>
<comment type="subcellular location">
    <subcellularLocation>
        <location evidence="3">Cytoplasm</location>
        <location evidence="3">Cytosol</location>
    </subcellularLocation>
    <subcellularLocation>
        <location evidence="2">Nucleus</location>
    </subcellularLocation>
</comment>
<dbReference type="Pfam" id="PF00856">
    <property type="entry name" value="SET"/>
    <property type="match status" value="1"/>
</dbReference>
<dbReference type="PROSITE" id="PS50280">
    <property type="entry name" value="SET"/>
    <property type="match status" value="1"/>
</dbReference>
<keyword evidence="15" id="KW-0694">RNA-binding</keyword>
<protein>
    <recommendedName>
        <fullName evidence="21">Tyrosyl-tRNA synthetase</fullName>
        <ecNumber evidence="5">2.1.1.354</ecNumber>
        <ecNumber evidence="6">6.1.1.1</ecNumber>
    </recommendedName>
</protein>
<evidence type="ECO:0000256" key="22">
    <source>
        <dbReference type="ARBA" id="ARBA00047571"/>
    </source>
</evidence>
<dbReference type="InterPro" id="IPR037841">
    <property type="entry name" value="SET_SETD1A/B"/>
</dbReference>
<evidence type="ECO:0000259" key="27">
    <source>
        <dbReference type="PROSITE" id="PS50280"/>
    </source>
</evidence>
<dbReference type="InterPro" id="IPR001214">
    <property type="entry name" value="SET_dom"/>
</dbReference>
<evidence type="ECO:0000259" key="28">
    <source>
        <dbReference type="PROSITE" id="PS50829"/>
    </source>
</evidence>
<feature type="region of interest" description="Disordered" evidence="26">
    <location>
        <begin position="1214"/>
        <end position="1238"/>
    </location>
</feature>
<evidence type="ECO:0000256" key="9">
    <source>
        <dbReference type="ARBA" id="ARBA00022603"/>
    </source>
</evidence>
<evidence type="ECO:0000256" key="15">
    <source>
        <dbReference type="ARBA" id="ARBA00022884"/>
    </source>
</evidence>
<evidence type="ECO:0000256" key="8">
    <source>
        <dbReference type="ARBA" id="ARBA00022598"/>
    </source>
</evidence>
<dbReference type="InterPro" id="IPR046341">
    <property type="entry name" value="SET_dom_sf"/>
</dbReference>
<name>A0A7J7CMK7_TRIWF</name>
<dbReference type="GO" id="GO:0005829">
    <property type="term" value="C:cytosol"/>
    <property type="evidence" value="ECO:0007669"/>
    <property type="project" value="UniProtKB-SubCell"/>
</dbReference>
<keyword evidence="12" id="KW-0547">Nucleotide-binding</keyword>
<accession>A0A7J7CMK7</accession>
<sequence>MSSEEQKISDGTPPTQEVQSLAINEQAPRFPTLSLTEEERARGERRFDQVFSVGEECIQDYELFNLLAKKDQPICYDGFEPSGRMHIAQGVMKAINVNKLTGAGCKVKIWIADWFAQLNNKVGGDLKKIQTVGRYLIEIWKAVGMKLEDGKVEFLWSSEEINSRAAEYWPLVMDIARRNKLPRIMRCCQIMGRSETDELAASQIFYPCMQCADIFFLKADICQLGMDQRKVNVLAREYCDDIKRKNKPIILSHHMLPGLQQGQEKMSKSDPSSSIYMEDEEAEVNAKIKKAYCPPMIVEGNPCLEYIKYIIFPWFHEFSVKRSVENGGNKTYNIYEELVADYEKGQLHPADLKIALQGALNRILQPVRDHFKCDANAKDLLIRVKGYRLTRCFSTGQSSSSCFNFDESICSNSALEMSCQLSGSSGDAPESLNNGGTLSEDKGCSGYASPVFVSGWMYVNESGQMCGPYIQQQLYEGLLTGFLPDELPVYPVVNGTLINPIPLKYFKQFPDHVATGFAYLRSSTSTMISPKSSVHQNSDLSGEDRCWLFEDDEGRKHGPHSLLEIYSWHHYGYLSDLVMLYHAENKFKPSMLQSVVNAWEKSKPDFPSASDAENNFGSSMSFIDEISEEVSCHLYSGIMKAARRVVLDEVFGTIISEFIVARKAQRKLDHLPAIISSPVIRKSETAGQRICKSAGSDTACPSVYDQTCVNETSSWSPSITKSVGSFDNLLGSCAVVCRMLFDYCSQVMWNAVFYDTIAEFSSSWRRRKIWFGPSNISLPSDSGCYGINKLLDEAESSASDIDCPPGFEPMTIERDNNAESSVMASSTLVEEKSPNWSSMHKNIVYDDVISIFESLEEELHLSAKVFIPEFVEILVEEEVMKVTNISQDENLNKDTVKSSIHGLNASDPSSLSMHDELTIDSDGLGLEANFTNNSLSGFHDPVHQIVPESSMSNILESAFRKSQMHVDKVVYNAKGDEPPPPGLENDNMTIAPSLAKVCPSRSNECAPKIGAYFAMAMCRLKLHDCVLEECKSLFLGGALHQYLVSWHTSRKCHDLYFSQEITCNKEHHGDILSVPEKVRERSKKVYSSGCSEGSLTTTGKYTYYRKKKSSLKKVGSSSLCTTPCGNTLQNLSVERSRELDVMRDASPRRTETRNGCTDPSLSAWPLKTTVKSSSQSDRPVLRNVGFRKIIKFSHSVQRDEIKEDAVKRFRKSVPKDSDFESHNHDLRNDELGTHEQSEKKLNATKLPKLKRKRAMDGSLGHYPAKVFKAVNGATKQAAGKKFALGKIKSDKLKKPNICPRSDGCARSSINGWEWRKWSIKASPAERARIRGIQYIYGKNFGSEASSSQLSNSKSLSARTNRVKMRNLLAAAEGADLLKATQLKARKKRLRFQQSKIHDWGLVALEPIEAEDFVIEYVGELIRPRISDIRERLYEKMGIGSSYLFRLDDGYVVDATKRGGIARFINHSCEPNCYTKVISVESQKKIFIYAKRHIAAGEEITYNYKFPLEEKKIPCNCGSRRCRGSLN</sequence>
<keyword evidence="8" id="KW-0436">Ligase</keyword>
<evidence type="ECO:0000256" key="19">
    <source>
        <dbReference type="ARBA" id="ARBA00023163"/>
    </source>
</evidence>
<dbReference type="GO" id="GO:0004831">
    <property type="term" value="F:tyrosine-tRNA ligase activity"/>
    <property type="evidence" value="ECO:0007669"/>
    <property type="project" value="UniProtKB-EC"/>
</dbReference>
<dbReference type="InParanoid" id="A0A7J7CMK7"/>
<evidence type="ECO:0000256" key="11">
    <source>
        <dbReference type="ARBA" id="ARBA00022691"/>
    </source>
</evidence>
<keyword evidence="11" id="KW-0949">S-adenosyl-L-methionine</keyword>
<evidence type="ECO:0000256" key="1">
    <source>
        <dbReference type="ARBA" id="ARBA00002025"/>
    </source>
</evidence>
<dbReference type="SUPFAM" id="SSF82199">
    <property type="entry name" value="SET domain"/>
    <property type="match status" value="1"/>
</dbReference>
<dbReference type="SUPFAM" id="SSF55277">
    <property type="entry name" value="GYF domain"/>
    <property type="match status" value="1"/>
</dbReference>
<evidence type="ECO:0000256" key="18">
    <source>
        <dbReference type="ARBA" id="ARBA00023146"/>
    </source>
</evidence>
<dbReference type="GO" id="GO:0048188">
    <property type="term" value="C:Set1C/COMPASS complex"/>
    <property type="evidence" value="ECO:0007669"/>
    <property type="project" value="InterPro"/>
</dbReference>
<keyword evidence="19" id="KW-0804">Transcription</keyword>
<comment type="function">
    <text evidence="1">Catalyzes the attachment of tyrosine to tRNA(Tyr) in a two-step reaction: tyrosine is first activated by ATP to form Tyr-AMP and then transferred to the acceptor end of tRNA(Tyr).</text>
</comment>
<reference evidence="30 31" key="1">
    <citation type="journal article" date="2020" name="Nat. Commun.">
        <title>Genome of Tripterygium wilfordii and identification of cytochrome P450 involved in triptolide biosynthesis.</title>
        <authorList>
            <person name="Tu L."/>
            <person name="Su P."/>
            <person name="Zhang Z."/>
            <person name="Gao L."/>
            <person name="Wang J."/>
            <person name="Hu T."/>
            <person name="Zhou J."/>
            <person name="Zhang Y."/>
            <person name="Zhao Y."/>
            <person name="Liu Y."/>
            <person name="Song Y."/>
            <person name="Tong Y."/>
            <person name="Lu Y."/>
            <person name="Yang J."/>
            <person name="Xu C."/>
            <person name="Jia M."/>
            <person name="Peters R.J."/>
            <person name="Huang L."/>
            <person name="Gao W."/>
        </authorList>
    </citation>
    <scope>NUCLEOTIDE SEQUENCE [LARGE SCALE GENOMIC DNA]</scope>
    <source>
        <strain evidence="31">cv. XIE 37</strain>
        <tissue evidence="30">Leaf</tissue>
    </source>
</reference>
<keyword evidence="17" id="KW-0805">Transcription regulation</keyword>
<dbReference type="InterPro" id="IPR044570">
    <property type="entry name" value="Set1-like"/>
</dbReference>
<evidence type="ECO:0000256" key="21">
    <source>
        <dbReference type="ARBA" id="ARBA00033323"/>
    </source>
</evidence>
<dbReference type="Gene3D" id="3.40.50.620">
    <property type="entry name" value="HUPs"/>
    <property type="match status" value="2"/>
</dbReference>
<dbReference type="EMBL" id="JAAARO010000015">
    <property type="protein sequence ID" value="KAF5735294.1"/>
    <property type="molecule type" value="Genomic_DNA"/>
</dbReference>
<evidence type="ECO:0000256" key="10">
    <source>
        <dbReference type="ARBA" id="ARBA00022679"/>
    </source>
</evidence>
<evidence type="ECO:0000256" key="17">
    <source>
        <dbReference type="ARBA" id="ARBA00023015"/>
    </source>
</evidence>
<evidence type="ECO:0000256" key="6">
    <source>
        <dbReference type="ARBA" id="ARBA00013160"/>
    </source>
</evidence>